<comment type="caution">
    <text evidence="1">The sequence shown here is derived from an EMBL/GenBank/DDBJ whole genome shotgun (WGS) entry which is preliminary data.</text>
</comment>
<keyword evidence="2" id="KW-1185">Reference proteome</keyword>
<protein>
    <recommendedName>
        <fullName evidence="3">NERD domain-containing protein</fullName>
    </recommendedName>
</protein>
<dbReference type="Proteomes" id="UP001377972">
    <property type="component" value="Unassembled WGS sequence"/>
</dbReference>
<accession>A0ABU8SPC0</accession>
<name>A0ABU8SPC0_9GAMM</name>
<evidence type="ECO:0008006" key="3">
    <source>
        <dbReference type="Google" id="ProtNLM"/>
    </source>
</evidence>
<evidence type="ECO:0000313" key="2">
    <source>
        <dbReference type="Proteomes" id="UP001377972"/>
    </source>
</evidence>
<gene>
    <name evidence="1" type="ORF">PQI24_02445</name>
</gene>
<reference evidence="1 2" key="1">
    <citation type="submission" date="2023-01" db="EMBL/GenBank/DDBJ databases">
        <title>Trichodesmium-associated heterotrophic epibiont bacteria.</title>
        <authorList>
            <person name="Cleveland C.S."/>
            <person name="Webb E.A."/>
        </authorList>
    </citation>
    <scope>NUCLEOTIDE SEQUENCE [LARGE SCALE GENOMIC DNA]</scope>
    <source>
        <strain evidence="1 2">USCH2</strain>
    </source>
</reference>
<dbReference type="EMBL" id="JAQPZS010000001">
    <property type="protein sequence ID" value="MEJ6494872.1"/>
    <property type="molecule type" value="Genomic_DNA"/>
</dbReference>
<proteinExistence type="predicted"/>
<sequence>MYGIFRPSDDIEEEQYNRVKKKVFDSYSSETITDKNKIVDICKVIYEEHENILKENIGAFEIEYFLTFVLEEYEKYAKVNSLYNNSALSKRDEENWLSYASHSRRGIKYLVEYLCQNNSVLGNKCFTPELNEIEYMSRVFISIEEMCSMYMRIDGYNFTFDDVKLILDESVYLYFNVPQDLKPENRIDYRYERSQVDTLLPKSGRLIDDLDVHSCTLESSFKEHLGVTYAGLIQFLRSFISNSRASVVIEPKSKVIHKLQEKFNISAQQAKLAIDGFTLSAENLKERKLFSPKQEYRAYHRGFFEFCINGSLVLVFSKTMASEALQILISNACYKILPKEWKTKFVEEQLSVLSNKAGKWFEDVLEAELLGENFGVIRSFKSYRKNNKVKKIPDNVGEIDFLGYLPDSKELFVIEAKNVRFNTEPRLYRDDISKFISAKKSYSSKFKKKYDWVVDNLDDVICKLNQNGITASEVSKVYKVMVILYPSPVEQKVTGFSCINFVKFVKMIKSQQYAQIESECLLTADS</sequence>
<dbReference type="RefSeq" id="WP_339979719.1">
    <property type="nucleotide sequence ID" value="NZ_JAQPZS010000001.1"/>
</dbReference>
<organism evidence="1 2">
    <name type="scientific">Pseudoalteromonas lipolytica</name>
    <dbReference type="NCBI Taxonomy" id="570156"/>
    <lineage>
        <taxon>Bacteria</taxon>
        <taxon>Pseudomonadati</taxon>
        <taxon>Pseudomonadota</taxon>
        <taxon>Gammaproteobacteria</taxon>
        <taxon>Alteromonadales</taxon>
        <taxon>Pseudoalteromonadaceae</taxon>
        <taxon>Pseudoalteromonas</taxon>
    </lineage>
</organism>
<evidence type="ECO:0000313" key="1">
    <source>
        <dbReference type="EMBL" id="MEJ6494872.1"/>
    </source>
</evidence>